<feature type="region of interest" description="Disordered" evidence="6">
    <location>
        <begin position="29"/>
        <end position="91"/>
    </location>
</feature>
<dbReference type="PANTHER" id="PTHR30288:SF0">
    <property type="entry name" value="FLAGELLAR HOOK-ASSOCIATED PROTEIN 2"/>
    <property type="match status" value="1"/>
</dbReference>
<accession>A0A9X2Q3W6</accession>
<dbReference type="AlphaFoldDB" id="A0A9X2Q3W6"/>
<feature type="compositionally biased region" description="Basic and acidic residues" evidence="6">
    <location>
        <begin position="29"/>
        <end position="39"/>
    </location>
</feature>
<sequence length="494" mass="53537">MGTSVGPSAGLSPKYQRLIQRTLRIERQPKLELQNERQQKKNTKSLVSDLDGKLSSLQSQLSTLTDTTSSPFDGRNASAAEGTEGFSVSADETASTGSYSLAVNRLASEDGRVSQTFDADKSNLSDFFTNNGAQTFSVDVSTPTDSNPDARTSIDVTVDSDGTNNKEVLSDIQSAIDSAFQSAVDDGTLSADQRPSASVINPTSGTARLSLRSQQTGYQGRLSFSDSSNNLLSELQVNADQIADDTQGGEITEVGTDEASSKLTSEFELNGLTFTRNSNEVTDAVDGVTMNLEEANGTASSFEVTADEEGAQSVVKNFVDRVNEVITFLNEKTNVNPENGERGELADDSTFRRLSRQLRTDATRPVEGQPEGLNTLADIGIEANRDGTLKLTDEDALRTAVRENQGALKDLFAGPDGVATRMKERVDQYADTGGLLDSRQDSIDSSIDRIDDRINGLDERLQRREQQLREQYAEVESTIRSLASQQQSISQRLF</sequence>
<evidence type="ECO:0000256" key="6">
    <source>
        <dbReference type="SAM" id="MobiDB-lite"/>
    </source>
</evidence>
<evidence type="ECO:0000313" key="10">
    <source>
        <dbReference type="Proteomes" id="UP001155057"/>
    </source>
</evidence>
<evidence type="ECO:0000259" key="8">
    <source>
        <dbReference type="Pfam" id="PF07195"/>
    </source>
</evidence>
<reference evidence="9" key="1">
    <citation type="submission" date="2022-08" db="EMBL/GenBank/DDBJ databases">
        <title>Genomic Encyclopedia of Type Strains, Phase V (KMG-V): Genome sequencing to study the core and pangenomes of soil and plant-associated prokaryotes.</title>
        <authorList>
            <person name="Whitman W."/>
        </authorList>
    </citation>
    <scope>NUCLEOTIDE SEQUENCE</scope>
    <source>
        <strain evidence="9">SP3049</strain>
    </source>
</reference>
<dbReference type="GO" id="GO:0009424">
    <property type="term" value="C:bacterial-type flagellum hook"/>
    <property type="evidence" value="ECO:0007669"/>
    <property type="project" value="UniProtKB-UniRule"/>
</dbReference>
<protein>
    <recommendedName>
        <fullName evidence="5">Flagellar hook-associated protein 2</fullName>
        <shortName evidence="5">HAP2</shortName>
    </recommendedName>
    <alternativeName>
        <fullName evidence="5">Flagellar cap protein</fullName>
    </alternativeName>
</protein>
<feature type="domain" description="Flagellar hook-associated protein 2 C-terminal" evidence="8">
    <location>
        <begin position="265"/>
        <end position="482"/>
    </location>
</feature>
<dbReference type="InterPro" id="IPR040026">
    <property type="entry name" value="FliD"/>
</dbReference>
<evidence type="ECO:0000259" key="7">
    <source>
        <dbReference type="Pfam" id="PF02465"/>
    </source>
</evidence>
<feature type="coiled-coil region" evidence="5">
    <location>
        <begin position="447"/>
        <end position="485"/>
    </location>
</feature>
<dbReference type="GO" id="GO:0071973">
    <property type="term" value="P:bacterial-type flagellum-dependent cell motility"/>
    <property type="evidence" value="ECO:0007669"/>
    <property type="project" value="TreeGrafter"/>
</dbReference>
<dbReference type="Pfam" id="PF02465">
    <property type="entry name" value="FliD_N"/>
    <property type="match status" value="1"/>
</dbReference>
<dbReference type="GO" id="GO:0009421">
    <property type="term" value="C:bacterial-type flagellum filament cap"/>
    <property type="evidence" value="ECO:0007669"/>
    <property type="project" value="InterPro"/>
</dbReference>
<keyword evidence="5" id="KW-0964">Secreted</keyword>
<evidence type="ECO:0000313" key="9">
    <source>
        <dbReference type="EMBL" id="MCS3710791.1"/>
    </source>
</evidence>
<name>A0A9X2Q3W6_9BACT</name>
<comment type="subcellular location">
    <subcellularLocation>
        <location evidence="5">Secreted</location>
    </subcellularLocation>
    <subcellularLocation>
        <location evidence="5">Bacterial flagellum</location>
    </subcellularLocation>
</comment>
<keyword evidence="9" id="KW-0966">Cell projection</keyword>
<dbReference type="GO" id="GO:0007155">
    <property type="term" value="P:cell adhesion"/>
    <property type="evidence" value="ECO:0007669"/>
    <property type="project" value="InterPro"/>
</dbReference>
<evidence type="ECO:0000256" key="4">
    <source>
        <dbReference type="ARBA" id="ARBA00023143"/>
    </source>
</evidence>
<evidence type="ECO:0000256" key="2">
    <source>
        <dbReference type="ARBA" id="ARBA00011255"/>
    </source>
</evidence>
<feature type="compositionally biased region" description="Low complexity" evidence="6">
    <location>
        <begin position="54"/>
        <end position="70"/>
    </location>
</feature>
<evidence type="ECO:0000256" key="1">
    <source>
        <dbReference type="ARBA" id="ARBA00009764"/>
    </source>
</evidence>
<organism evidence="9 10">
    <name type="scientific">Salinibacter ruber</name>
    <dbReference type="NCBI Taxonomy" id="146919"/>
    <lineage>
        <taxon>Bacteria</taxon>
        <taxon>Pseudomonadati</taxon>
        <taxon>Rhodothermota</taxon>
        <taxon>Rhodothermia</taxon>
        <taxon>Rhodothermales</taxon>
        <taxon>Salinibacteraceae</taxon>
        <taxon>Salinibacter</taxon>
    </lineage>
</organism>
<evidence type="ECO:0000256" key="3">
    <source>
        <dbReference type="ARBA" id="ARBA00023054"/>
    </source>
</evidence>
<dbReference type="InterPro" id="IPR003481">
    <property type="entry name" value="FliD_N"/>
</dbReference>
<keyword evidence="3 5" id="KW-0175">Coiled coil</keyword>
<comment type="similarity">
    <text evidence="1 5">Belongs to the FliD family.</text>
</comment>
<proteinExistence type="inferred from homology"/>
<dbReference type="Pfam" id="PF07195">
    <property type="entry name" value="FliD_C"/>
    <property type="match status" value="1"/>
</dbReference>
<evidence type="ECO:0000256" key="5">
    <source>
        <dbReference type="RuleBase" id="RU362066"/>
    </source>
</evidence>
<feature type="domain" description="Flagellar hook-associated protein 2 N-terminal" evidence="7">
    <location>
        <begin position="16"/>
        <end position="109"/>
    </location>
</feature>
<dbReference type="Proteomes" id="UP001155057">
    <property type="component" value="Unassembled WGS sequence"/>
</dbReference>
<keyword evidence="4 5" id="KW-0975">Bacterial flagellum</keyword>
<dbReference type="InterPro" id="IPR010809">
    <property type="entry name" value="FliD_C"/>
</dbReference>
<dbReference type="RefSeq" id="WP_011405338.1">
    <property type="nucleotide sequence ID" value="NZ_CALTRY010000028.1"/>
</dbReference>
<comment type="subunit">
    <text evidence="2 5">Homopentamer.</text>
</comment>
<gene>
    <name evidence="9" type="ORF">GGP61_002411</name>
</gene>
<dbReference type="EMBL" id="JANUAE010000008">
    <property type="protein sequence ID" value="MCS3710791.1"/>
    <property type="molecule type" value="Genomic_DNA"/>
</dbReference>
<comment type="caution">
    <text evidence="9">The sequence shown here is derived from an EMBL/GenBank/DDBJ whole genome shotgun (WGS) entry which is preliminary data.</text>
</comment>
<keyword evidence="9" id="KW-0969">Cilium</keyword>
<dbReference type="GO" id="GO:0005576">
    <property type="term" value="C:extracellular region"/>
    <property type="evidence" value="ECO:0007669"/>
    <property type="project" value="UniProtKB-SubCell"/>
</dbReference>
<dbReference type="PANTHER" id="PTHR30288">
    <property type="entry name" value="FLAGELLAR CAP/ASSEMBLY PROTEIN FLID"/>
    <property type="match status" value="1"/>
</dbReference>
<comment type="function">
    <text evidence="5">Required for morphogenesis and for the elongation of the flagellar filament by facilitating polymerization of the flagellin monomers at the tip of growing filament. Forms a capping structure, which prevents flagellin subunits (transported through the central channel of the flagellum) from leaking out without polymerization at the distal end.</text>
</comment>
<keyword evidence="9" id="KW-0282">Flagellum</keyword>